<feature type="non-terminal residue" evidence="1">
    <location>
        <position position="1"/>
    </location>
</feature>
<protein>
    <recommendedName>
        <fullName evidence="3">Reverse transcriptase Ty1/copia-type domain-containing protein</fullName>
    </recommendedName>
</protein>
<dbReference type="VEuPathDB" id="FungiDB:VP01_9316g1"/>
<accession>A0A0L6U7F4</accession>
<sequence>NWYNTLTAWLNSISFYESTCDPCLYSCNGKVSFVFFHLGDLILVGQGNKFKKELEKRFRNSSCQEPNTILGMKFKREDKKIKLSLPNHIQTGLKELDLVGKTSATPRTPSLKHCEYSEESHARFKKLNMNYR</sequence>
<name>A0A0L6U7F4_9BASI</name>
<dbReference type="OrthoDB" id="3259620at2759"/>
<keyword evidence="2" id="KW-1185">Reference proteome</keyword>
<evidence type="ECO:0000313" key="2">
    <source>
        <dbReference type="Proteomes" id="UP000037035"/>
    </source>
</evidence>
<dbReference type="Proteomes" id="UP000037035">
    <property type="component" value="Unassembled WGS sequence"/>
</dbReference>
<gene>
    <name evidence="1" type="ORF">VP01_9316g1</name>
</gene>
<reference evidence="1 2" key="1">
    <citation type="submission" date="2015-08" db="EMBL/GenBank/DDBJ databases">
        <title>Next Generation Sequencing and Analysis of the Genome of Puccinia sorghi L Schw, the Causal Agent of Maize Common Rust.</title>
        <authorList>
            <person name="Rochi L."/>
            <person name="Burguener G."/>
            <person name="Darino M."/>
            <person name="Turjanski A."/>
            <person name="Kreff E."/>
            <person name="Dieguez M.J."/>
            <person name="Sacco F."/>
        </authorList>
    </citation>
    <scope>NUCLEOTIDE SEQUENCE [LARGE SCALE GENOMIC DNA]</scope>
    <source>
        <strain evidence="1 2">RO10H11247</strain>
    </source>
</reference>
<evidence type="ECO:0000313" key="1">
    <source>
        <dbReference type="EMBL" id="KNZ44282.1"/>
    </source>
</evidence>
<proteinExistence type="predicted"/>
<organism evidence="1 2">
    <name type="scientific">Puccinia sorghi</name>
    <dbReference type="NCBI Taxonomy" id="27349"/>
    <lineage>
        <taxon>Eukaryota</taxon>
        <taxon>Fungi</taxon>
        <taxon>Dikarya</taxon>
        <taxon>Basidiomycota</taxon>
        <taxon>Pucciniomycotina</taxon>
        <taxon>Pucciniomycetes</taxon>
        <taxon>Pucciniales</taxon>
        <taxon>Pucciniaceae</taxon>
        <taxon>Puccinia</taxon>
    </lineage>
</organism>
<evidence type="ECO:0008006" key="3">
    <source>
        <dbReference type="Google" id="ProtNLM"/>
    </source>
</evidence>
<comment type="caution">
    <text evidence="1">The sequence shown here is derived from an EMBL/GenBank/DDBJ whole genome shotgun (WGS) entry which is preliminary data.</text>
</comment>
<dbReference type="EMBL" id="LAVV01014956">
    <property type="protein sequence ID" value="KNZ44282.1"/>
    <property type="molecule type" value="Genomic_DNA"/>
</dbReference>
<dbReference type="AlphaFoldDB" id="A0A0L6U7F4"/>